<keyword evidence="7" id="KW-0614">Plasmid</keyword>
<name>A0A7H8QG64_9BACL</name>
<comment type="cofactor">
    <cofactor evidence="1">
        <name>Mn(2+)</name>
        <dbReference type="ChEBI" id="CHEBI:29035"/>
    </cofactor>
</comment>
<dbReference type="Gene3D" id="3.40.350.10">
    <property type="entry name" value="Creatinase/prolidase N-terminal domain"/>
    <property type="match status" value="1"/>
</dbReference>
<keyword evidence="7" id="KW-0645">Protease</keyword>
<dbReference type="FunFam" id="3.90.230.10:FF:000014">
    <property type="entry name" value="Aminopeptidase P family protein"/>
    <property type="match status" value="1"/>
</dbReference>
<dbReference type="Gene3D" id="3.90.230.10">
    <property type="entry name" value="Creatinase/methionine aminopeptidase superfamily"/>
    <property type="match status" value="1"/>
</dbReference>
<dbReference type="EMBL" id="CP051179">
    <property type="protein sequence ID" value="QKX52879.1"/>
    <property type="molecule type" value="Genomic_DNA"/>
</dbReference>
<evidence type="ECO:0000256" key="1">
    <source>
        <dbReference type="ARBA" id="ARBA00001936"/>
    </source>
</evidence>
<evidence type="ECO:0000259" key="6">
    <source>
        <dbReference type="Pfam" id="PF01321"/>
    </source>
</evidence>
<gene>
    <name evidence="7" type="ORF">HF394_19820</name>
</gene>
<dbReference type="Proteomes" id="UP000509222">
    <property type="component" value="Plasmid unnamed2"/>
</dbReference>
<accession>A0A7H8QG64</accession>
<dbReference type="InterPro" id="IPR029149">
    <property type="entry name" value="Creatin/AminoP/Spt16_N"/>
</dbReference>
<evidence type="ECO:0000256" key="2">
    <source>
        <dbReference type="ARBA" id="ARBA00008766"/>
    </source>
</evidence>
<dbReference type="InterPro" id="IPR000994">
    <property type="entry name" value="Pept_M24"/>
</dbReference>
<dbReference type="PRINTS" id="PR00599">
    <property type="entry name" value="MAPEPTIDASE"/>
</dbReference>
<dbReference type="PANTHER" id="PTHR46112:SF2">
    <property type="entry name" value="XAA-PRO AMINOPEPTIDASE P-RELATED"/>
    <property type="match status" value="1"/>
</dbReference>
<dbReference type="Pfam" id="PF00557">
    <property type="entry name" value="Peptidase_M24"/>
    <property type="match status" value="1"/>
</dbReference>
<evidence type="ECO:0000313" key="7">
    <source>
        <dbReference type="EMBL" id="QKX52879.1"/>
    </source>
</evidence>
<reference evidence="8" key="1">
    <citation type="submission" date="2020-06" db="EMBL/GenBank/DDBJ databases">
        <title>Isolation of Planomicrobium glaciei.</title>
        <authorList>
            <person name="Malisova L."/>
            <person name="Safrankova R."/>
            <person name="Jakubu V."/>
            <person name="Spanelova P."/>
        </authorList>
    </citation>
    <scope>NUCLEOTIDE SEQUENCE [LARGE SCALE GENOMIC DNA]</scope>
    <source>
        <strain evidence="8">NRL-ATB46093</strain>
        <plasmid evidence="8">unnamed2</plasmid>
    </source>
</reference>
<dbReference type="InterPro" id="IPR050659">
    <property type="entry name" value="Peptidase_M24B"/>
</dbReference>
<dbReference type="SUPFAM" id="SSF53092">
    <property type="entry name" value="Creatinase/prolidase N-terminal domain"/>
    <property type="match status" value="1"/>
</dbReference>
<dbReference type="InterPro" id="IPR036005">
    <property type="entry name" value="Creatinase/aminopeptidase-like"/>
</dbReference>
<evidence type="ECO:0000256" key="3">
    <source>
        <dbReference type="ARBA" id="ARBA00022801"/>
    </source>
</evidence>
<dbReference type="GO" id="GO:0004177">
    <property type="term" value="F:aminopeptidase activity"/>
    <property type="evidence" value="ECO:0007669"/>
    <property type="project" value="UniProtKB-KW"/>
</dbReference>
<keyword evidence="8" id="KW-1185">Reference proteome</keyword>
<sequence length="361" mass="39724">MFEARKKKLVQVLKKNEIGAIVLVPGPNLYYFTGLKLKQSERLTLAVITQEAETFFVSPQVELSKVEETVNDDIFWYTDEEGPSGALSQLKKAVGTLGIIGVEYDQMRVMELKAVEAFEAAVVDGNGLINNLRICKDEQEIEQLQQAVNILESSFEAVLPYIKPGVTEVEIAAQLEFEMRKRGSEGTPFGTIVASGDRGASPHGRASEKKIRSGELVVMDFGAIVNGYVGDICRTVAIGTVSTELKEIYEIVQLAQQTALDSVKPGVTAHEVDQAAREVIESHGYGEYFTHRTGHGLGLNSHEMPYLMKNNEMVLLPGMAFSVEPGIYLPDKVGVRIEDNLIITEDGFINLMSLPKELLTV</sequence>
<dbReference type="GO" id="GO:0008235">
    <property type="term" value="F:metalloexopeptidase activity"/>
    <property type="evidence" value="ECO:0007669"/>
    <property type="project" value="UniProtKB-ARBA"/>
</dbReference>
<evidence type="ECO:0000313" key="8">
    <source>
        <dbReference type="Proteomes" id="UP000509222"/>
    </source>
</evidence>
<dbReference type="CDD" id="cd01092">
    <property type="entry name" value="APP-like"/>
    <property type="match status" value="1"/>
</dbReference>
<keyword evidence="7" id="KW-0031">Aminopeptidase</keyword>
<protein>
    <submittedName>
        <fullName evidence="7">Aminopeptidase P family protein</fullName>
    </submittedName>
</protein>
<dbReference type="PANTHER" id="PTHR46112">
    <property type="entry name" value="AMINOPEPTIDASE"/>
    <property type="match status" value="1"/>
</dbReference>
<dbReference type="InterPro" id="IPR000587">
    <property type="entry name" value="Creatinase_N"/>
</dbReference>
<keyword evidence="3" id="KW-0378">Hydrolase</keyword>
<evidence type="ECO:0000259" key="5">
    <source>
        <dbReference type="Pfam" id="PF00557"/>
    </source>
</evidence>
<dbReference type="AlphaFoldDB" id="A0A7H8QG64"/>
<evidence type="ECO:0000256" key="4">
    <source>
        <dbReference type="SAM" id="MobiDB-lite"/>
    </source>
</evidence>
<dbReference type="InterPro" id="IPR001714">
    <property type="entry name" value="Pept_M24_MAP"/>
</dbReference>
<organism evidence="7 8">
    <name type="scientific">Planococcus glaciei</name>
    <dbReference type="NCBI Taxonomy" id="459472"/>
    <lineage>
        <taxon>Bacteria</taxon>
        <taxon>Bacillati</taxon>
        <taxon>Bacillota</taxon>
        <taxon>Bacilli</taxon>
        <taxon>Bacillales</taxon>
        <taxon>Caryophanaceae</taxon>
        <taxon>Planococcus</taxon>
    </lineage>
</organism>
<feature type="domain" description="Peptidase M24" evidence="5">
    <location>
        <begin position="142"/>
        <end position="345"/>
    </location>
</feature>
<comment type="similarity">
    <text evidence="2">Belongs to the peptidase M24B family.</text>
</comment>
<dbReference type="RefSeq" id="WP_176295303.1">
    <property type="nucleotide sequence ID" value="NZ_CP051179.1"/>
</dbReference>
<geneLocation type="plasmid" evidence="7 8">
    <name>unnamed2</name>
</geneLocation>
<feature type="region of interest" description="Disordered" evidence="4">
    <location>
        <begin position="188"/>
        <end position="207"/>
    </location>
</feature>
<dbReference type="SUPFAM" id="SSF55920">
    <property type="entry name" value="Creatinase/aminopeptidase"/>
    <property type="match status" value="1"/>
</dbReference>
<feature type="domain" description="Creatinase N-terminal" evidence="6">
    <location>
        <begin position="5"/>
        <end position="135"/>
    </location>
</feature>
<dbReference type="Pfam" id="PF01321">
    <property type="entry name" value="Creatinase_N"/>
    <property type="match status" value="1"/>
</dbReference>
<proteinExistence type="inferred from homology"/>